<dbReference type="Pfam" id="PF13429">
    <property type="entry name" value="TPR_15"/>
    <property type="match status" value="1"/>
</dbReference>
<evidence type="ECO:0000259" key="5">
    <source>
        <dbReference type="Pfam" id="PF24604"/>
    </source>
</evidence>
<organism evidence="6 7">
    <name type="scientific">Leucothrix arctica</name>
    <dbReference type="NCBI Taxonomy" id="1481894"/>
    <lineage>
        <taxon>Bacteria</taxon>
        <taxon>Pseudomonadati</taxon>
        <taxon>Pseudomonadota</taxon>
        <taxon>Gammaproteobacteria</taxon>
        <taxon>Thiotrichales</taxon>
        <taxon>Thiotrichaceae</taxon>
        <taxon>Leucothrix</taxon>
    </lineage>
</organism>
<accession>A0A317CCT4</accession>
<dbReference type="InterPro" id="IPR011990">
    <property type="entry name" value="TPR-like_helical_dom_sf"/>
</dbReference>
<evidence type="ECO:0000313" key="7">
    <source>
        <dbReference type="Proteomes" id="UP000245506"/>
    </source>
</evidence>
<dbReference type="Pfam" id="PF24604">
    <property type="entry name" value="B-barrel_PelB_C"/>
    <property type="match status" value="1"/>
</dbReference>
<sequence>MKQVDSQTKLFNLPILLLITVVLIGFFVLLFPWKSASFLGDQDSAALKEQFSSRLQAEYHQLLRNPDADNQDVLTLAQSMTKKGLWEKSRSLISERLNVSILSSSQKKQLATIELRNYLDAYYTASASGDNPDEQRIDVRQHLQLLEDYQNLKPKELKALAEASTNFGLLPQAVKIYQRLAEIDTENRAEWLAEAGRWAGHAGDPISSAAAFKEASEISQGTGRFNVYTYAWLKAASKAGQKQEIKDFLTETRYQLPQAPEALEALATASLEAGIPESASDLFAHLAKRDTPDKAQRWLEKAAHWAAETESYDNASHYLKQAVALASTPSSKWAINQRLIEVYIKDKRQDLALDIIKPLIESNPSNTGLVRKGVEIAVLEKELGLARAWNKVHLEREPNSTKALLSQTDIETLDENFVEASSFIKRVIKLNPKNLEFRERWAYLEEVQGNDALALQLWQWMNQQKSSDKYQKQVIRLAQANMDGEGLKILMDLARQQPLPTQTVNDIFFYLTKNGQKTQGVNFISDYSAQHGPIRELLETLANWLGSEKKYAQAITIWKQLEQSFGNSTKYSLHRFELHWALGQKEQALTLWKNHQTDWLAIAKPSQVAIMADLAWSYEQNTAALSYYQRLIKASDKSKIKERVLYHTRISLLYGKLNQSQAAIKAVRLGFMETSDVDLMLSGLQLTFDAKDFRGFTQLLTLSKEQSSRFAKKPRYWLLQAAFANQQKRYADAGALYQKVLALNPNSKDALDGIRGINVVMADAKKQAVLKKVLAMQQAFDKKDYLLLGKLLNTADSNPAEFHTIPQYWSIKSQFSYQQKQYQQALNHYKQLLSLQPDSISAKQGIILSLTQMKNFTALKQVLAHWQSLAESNYDLWPNYAIAYQAMGDYQASLKWFEMASIKHPENYTMLLSYAESLDKLGQPAKANQVRTAGVKQLQLKLTSGTFTQDERREALFQYLSALQKVGTQAQFDSVYAQLDRATRSQADKDRMNEIAISWALDKNNLTQLKRLLARADTQQMKKPLWMQLAIALKLKDKKSLAAILKSRANELSTSDRVSALIALERQNEAFNVAKHAMTAGKTQKERDIARKIALSLANGRVSEFVAAYNAKRIGELSVNEQSLEYKQGMGKNDLPFAWDIKLKKAQLSDNSIAGSDIDEKDVSVGFEWKDTTDQVNARLGIYDNGDDTQAYGNLRYQKQLNDTFSASAEYGYKETPSENSYLRQYGRRDRFKVDVNAKIGDNKTAQLSVWQHEFNRTDNGKYLASGKGARAAVVHRQNTLNGQWYGGVQGTLQSNDNASDVSSSNALSESTQSVELIAGFNHGTPGQGIAGKSELSYSGSVALGHEWPTGQIKAHAEAAVSKDLFDNDELSLAVFYDKGTESDSEDKGLLLKYRKFLDFPVTQK</sequence>
<feature type="transmembrane region" description="Helical" evidence="4">
    <location>
        <begin position="12"/>
        <end position="33"/>
    </location>
</feature>
<feature type="repeat" description="TPR" evidence="3">
    <location>
        <begin position="806"/>
        <end position="839"/>
    </location>
</feature>
<evidence type="ECO:0000256" key="3">
    <source>
        <dbReference type="PROSITE-ProRule" id="PRU00339"/>
    </source>
</evidence>
<feature type="domain" description="PelB C-terminal" evidence="5">
    <location>
        <begin position="1103"/>
        <end position="1397"/>
    </location>
</feature>
<keyword evidence="4" id="KW-0812">Transmembrane</keyword>
<comment type="caution">
    <text evidence="6">The sequence shown here is derived from an EMBL/GenBank/DDBJ whole genome shotgun (WGS) entry which is preliminary data.</text>
</comment>
<dbReference type="OrthoDB" id="5618704at2"/>
<keyword evidence="2 3" id="KW-0802">TPR repeat</keyword>
<dbReference type="Proteomes" id="UP000245506">
    <property type="component" value="Unassembled WGS sequence"/>
</dbReference>
<evidence type="ECO:0000256" key="2">
    <source>
        <dbReference type="ARBA" id="ARBA00022803"/>
    </source>
</evidence>
<proteinExistence type="predicted"/>
<gene>
    <name evidence="6" type="ORF">DKT75_10250</name>
</gene>
<evidence type="ECO:0000256" key="4">
    <source>
        <dbReference type="SAM" id="Phobius"/>
    </source>
</evidence>
<keyword evidence="1" id="KW-0677">Repeat</keyword>
<dbReference type="EMBL" id="QGKL01000029">
    <property type="protein sequence ID" value="PWQ96356.1"/>
    <property type="molecule type" value="Genomic_DNA"/>
</dbReference>
<keyword evidence="4" id="KW-0472">Membrane</keyword>
<dbReference type="SUPFAM" id="SSF48452">
    <property type="entry name" value="TPR-like"/>
    <property type="match status" value="5"/>
</dbReference>
<keyword evidence="7" id="KW-1185">Reference proteome</keyword>
<protein>
    <recommendedName>
        <fullName evidence="5">PelB C-terminal domain-containing protein</fullName>
    </recommendedName>
</protein>
<evidence type="ECO:0000256" key="1">
    <source>
        <dbReference type="ARBA" id="ARBA00022737"/>
    </source>
</evidence>
<keyword evidence="4" id="KW-1133">Transmembrane helix</keyword>
<dbReference type="PANTHER" id="PTHR45586:SF1">
    <property type="entry name" value="LIPOPOLYSACCHARIDE ASSEMBLY PROTEIN B"/>
    <property type="match status" value="1"/>
</dbReference>
<dbReference type="RefSeq" id="WP_109823327.1">
    <property type="nucleotide sequence ID" value="NZ_QGKL01000029.1"/>
</dbReference>
<dbReference type="PANTHER" id="PTHR45586">
    <property type="entry name" value="TPR REPEAT-CONTAINING PROTEIN PA4667"/>
    <property type="match status" value="1"/>
</dbReference>
<reference evidence="6 7" key="1">
    <citation type="submission" date="2018-05" db="EMBL/GenBank/DDBJ databases">
        <title>Leucothrix arctica sp. nov., isolated from Arctic seawater.</title>
        <authorList>
            <person name="Choi A."/>
            <person name="Baek K."/>
        </authorList>
    </citation>
    <scope>NUCLEOTIDE SEQUENCE [LARGE SCALE GENOMIC DNA]</scope>
    <source>
        <strain evidence="6 7">IMCC9719</strain>
    </source>
</reference>
<evidence type="ECO:0000313" key="6">
    <source>
        <dbReference type="EMBL" id="PWQ96356.1"/>
    </source>
</evidence>
<dbReference type="PROSITE" id="PS50005">
    <property type="entry name" value="TPR"/>
    <property type="match status" value="1"/>
</dbReference>
<dbReference type="InterPro" id="IPR057306">
    <property type="entry name" value="B-barrel_PelB_C"/>
</dbReference>
<name>A0A317CCT4_9GAMM</name>
<dbReference type="InterPro" id="IPR051012">
    <property type="entry name" value="CellSynth/LPSAsmb/PSIAsmb"/>
</dbReference>
<dbReference type="SMART" id="SM00028">
    <property type="entry name" value="TPR"/>
    <property type="match status" value="5"/>
</dbReference>
<dbReference type="Gene3D" id="1.25.40.10">
    <property type="entry name" value="Tetratricopeptide repeat domain"/>
    <property type="match status" value="3"/>
</dbReference>
<dbReference type="InterPro" id="IPR019734">
    <property type="entry name" value="TPR_rpt"/>
</dbReference>